<evidence type="ECO:0000256" key="2">
    <source>
        <dbReference type="ARBA" id="ARBA00006484"/>
    </source>
</evidence>
<dbReference type="Proteomes" id="UP001630127">
    <property type="component" value="Unassembled WGS sequence"/>
</dbReference>
<evidence type="ECO:0000256" key="6">
    <source>
        <dbReference type="RuleBase" id="RU000363"/>
    </source>
</evidence>
<dbReference type="PRINTS" id="PR00080">
    <property type="entry name" value="SDRFAMILY"/>
</dbReference>
<name>A0ABD3AVQ4_9GENT</name>
<evidence type="ECO:0000313" key="8">
    <source>
        <dbReference type="EMBL" id="KAL3535069.1"/>
    </source>
</evidence>
<comment type="caution">
    <text evidence="8">The sequence shown here is derived from an EMBL/GenBank/DDBJ whole genome shotgun (WGS) entry which is preliminary data.</text>
</comment>
<dbReference type="Pfam" id="PF00106">
    <property type="entry name" value="adh_short"/>
    <property type="match status" value="1"/>
</dbReference>
<gene>
    <name evidence="8" type="ORF">ACH5RR_003530</name>
</gene>
<dbReference type="InterPro" id="IPR036291">
    <property type="entry name" value="NAD(P)-bd_dom_sf"/>
</dbReference>
<keyword evidence="5" id="KW-0560">Oxidoreductase</keyword>
<accession>A0ABD3AVQ4</accession>
<comment type="subcellular location">
    <subcellularLocation>
        <location evidence="1">Membrane</location>
        <topology evidence="1">Single-pass type II membrane protein</topology>
    </subcellularLocation>
</comment>
<protein>
    <submittedName>
        <fullName evidence="8">Uncharacterized protein</fullName>
    </submittedName>
</protein>
<dbReference type="PROSITE" id="PS00061">
    <property type="entry name" value="ADH_SHORT"/>
    <property type="match status" value="1"/>
</dbReference>
<dbReference type="InterPro" id="IPR020904">
    <property type="entry name" value="Sc_DH/Rdtase_CS"/>
</dbReference>
<proteinExistence type="inferred from homology"/>
<dbReference type="GO" id="GO:0016020">
    <property type="term" value="C:membrane"/>
    <property type="evidence" value="ECO:0007669"/>
    <property type="project" value="UniProtKB-SubCell"/>
</dbReference>
<evidence type="ECO:0000256" key="4">
    <source>
        <dbReference type="ARBA" id="ARBA00022968"/>
    </source>
</evidence>
<evidence type="ECO:0000256" key="1">
    <source>
        <dbReference type="ARBA" id="ARBA00004606"/>
    </source>
</evidence>
<evidence type="ECO:0000256" key="5">
    <source>
        <dbReference type="ARBA" id="ARBA00023002"/>
    </source>
</evidence>
<comment type="similarity">
    <text evidence="2 6">Belongs to the short-chain dehydrogenases/reductases (SDR) family.</text>
</comment>
<evidence type="ECO:0000313" key="9">
    <source>
        <dbReference type="Proteomes" id="UP001630127"/>
    </source>
</evidence>
<dbReference type="Gene3D" id="3.40.50.720">
    <property type="entry name" value="NAD(P)-binding Rossmann-like Domain"/>
    <property type="match status" value="1"/>
</dbReference>
<keyword evidence="3" id="KW-0521">NADP</keyword>
<keyword evidence="9" id="KW-1185">Reference proteome</keyword>
<sequence>MVGEGRRGGRFDGGHGEEVGGGKGMGGGCGSAIRDVWVKLHMKGNQGKLEGFQVVCMKDLYFSNKDIKGKVVLITGASSGIGEHLTYEYAKRGACLVIIARRENLLKDVAEKARKLGSPDVVPIRADVLKVDDCKRFVEEAVNHFGRLDHVVNNAGIVSMCLIEDAADITNLQSVMDVNFWGSVYPTYFAIPHLKRTKGSILVNASSAAILNPPGLSIYSASKAALVSFYETMRVELAPDISITIATPGHVESEIIEGKHLTKEGTTEVNTELVNAFIDSDQLPIMSSNDCAKAFVDSVCRKERYVTVPKWFKVFFLLNTLCPEIIEWANHQRFLKIKAWVAKANPMPVSQNK</sequence>
<dbReference type="GO" id="GO:0016491">
    <property type="term" value="F:oxidoreductase activity"/>
    <property type="evidence" value="ECO:0007669"/>
    <property type="project" value="UniProtKB-KW"/>
</dbReference>
<feature type="compositionally biased region" description="Basic and acidic residues" evidence="7">
    <location>
        <begin position="1"/>
        <end position="20"/>
    </location>
</feature>
<dbReference type="PRINTS" id="PR00081">
    <property type="entry name" value="GDHRDH"/>
</dbReference>
<keyword evidence="4" id="KW-0812">Transmembrane</keyword>
<feature type="region of interest" description="Disordered" evidence="7">
    <location>
        <begin position="1"/>
        <end position="23"/>
    </location>
</feature>
<dbReference type="PANTHER" id="PTHR43391:SF91">
    <property type="entry name" value="OS04G0390700 PROTEIN"/>
    <property type="match status" value="1"/>
</dbReference>
<evidence type="ECO:0000256" key="3">
    <source>
        <dbReference type="ARBA" id="ARBA00022857"/>
    </source>
</evidence>
<dbReference type="EMBL" id="JBJUIK010000002">
    <property type="protein sequence ID" value="KAL3535069.1"/>
    <property type="molecule type" value="Genomic_DNA"/>
</dbReference>
<dbReference type="PANTHER" id="PTHR43391">
    <property type="entry name" value="RETINOL DEHYDROGENASE-RELATED"/>
    <property type="match status" value="1"/>
</dbReference>
<dbReference type="InterPro" id="IPR002347">
    <property type="entry name" value="SDR_fam"/>
</dbReference>
<dbReference type="SUPFAM" id="SSF51735">
    <property type="entry name" value="NAD(P)-binding Rossmann-fold domains"/>
    <property type="match status" value="1"/>
</dbReference>
<evidence type="ECO:0000256" key="7">
    <source>
        <dbReference type="SAM" id="MobiDB-lite"/>
    </source>
</evidence>
<organism evidence="8 9">
    <name type="scientific">Cinchona calisaya</name>
    <dbReference type="NCBI Taxonomy" id="153742"/>
    <lineage>
        <taxon>Eukaryota</taxon>
        <taxon>Viridiplantae</taxon>
        <taxon>Streptophyta</taxon>
        <taxon>Embryophyta</taxon>
        <taxon>Tracheophyta</taxon>
        <taxon>Spermatophyta</taxon>
        <taxon>Magnoliopsida</taxon>
        <taxon>eudicotyledons</taxon>
        <taxon>Gunneridae</taxon>
        <taxon>Pentapetalae</taxon>
        <taxon>asterids</taxon>
        <taxon>lamiids</taxon>
        <taxon>Gentianales</taxon>
        <taxon>Rubiaceae</taxon>
        <taxon>Cinchonoideae</taxon>
        <taxon>Cinchoneae</taxon>
        <taxon>Cinchona</taxon>
    </lineage>
</organism>
<reference evidence="8 9" key="1">
    <citation type="submission" date="2024-11" db="EMBL/GenBank/DDBJ databases">
        <title>A near-complete genome assembly of Cinchona calisaya.</title>
        <authorList>
            <person name="Lian D.C."/>
            <person name="Zhao X.W."/>
            <person name="Wei L."/>
        </authorList>
    </citation>
    <scope>NUCLEOTIDE SEQUENCE [LARGE SCALE GENOMIC DNA]</scope>
    <source>
        <tissue evidence="8">Nenye</tissue>
    </source>
</reference>
<keyword evidence="4" id="KW-0735">Signal-anchor</keyword>
<dbReference type="AlphaFoldDB" id="A0ABD3AVQ4"/>